<evidence type="ECO:0008006" key="4">
    <source>
        <dbReference type="Google" id="ProtNLM"/>
    </source>
</evidence>
<feature type="region of interest" description="Disordered" evidence="1">
    <location>
        <begin position="1"/>
        <end position="31"/>
    </location>
</feature>
<gene>
    <name evidence="2" type="ORF">ILUMI_08255</name>
</gene>
<dbReference type="Proteomes" id="UP000801492">
    <property type="component" value="Unassembled WGS sequence"/>
</dbReference>
<proteinExistence type="predicted"/>
<feature type="compositionally biased region" description="Polar residues" evidence="1">
    <location>
        <begin position="13"/>
        <end position="31"/>
    </location>
</feature>
<feature type="compositionally biased region" description="Pro residues" evidence="1">
    <location>
        <begin position="1"/>
        <end position="11"/>
    </location>
</feature>
<organism evidence="2 3">
    <name type="scientific">Ignelater luminosus</name>
    <name type="common">Cucubano</name>
    <name type="synonym">Pyrophorus luminosus</name>
    <dbReference type="NCBI Taxonomy" id="2038154"/>
    <lineage>
        <taxon>Eukaryota</taxon>
        <taxon>Metazoa</taxon>
        <taxon>Ecdysozoa</taxon>
        <taxon>Arthropoda</taxon>
        <taxon>Hexapoda</taxon>
        <taxon>Insecta</taxon>
        <taxon>Pterygota</taxon>
        <taxon>Neoptera</taxon>
        <taxon>Endopterygota</taxon>
        <taxon>Coleoptera</taxon>
        <taxon>Polyphaga</taxon>
        <taxon>Elateriformia</taxon>
        <taxon>Elateroidea</taxon>
        <taxon>Elateridae</taxon>
        <taxon>Agrypninae</taxon>
        <taxon>Pyrophorini</taxon>
        <taxon>Ignelater</taxon>
    </lineage>
</organism>
<dbReference type="PANTHER" id="PTHR21219:SF4">
    <property type="entry name" value="PID DOMAIN-CONTAINING PROTEIN"/>
    <property type="match status" value="1"/>
</dbReference>
<feature type="compositionally biased region" description="Polar residues" evidence="1">
    <location>
        <begin position="572"/>
        <end position="583"/>
    </location>
</feature>
<dbReference type="EMBL" id="VTPC01003856">
    <property type="protein sequence ID" value="KAF2897920.1"/>
    <property type="molecule type" value="Genomic_DNA"/>
</dbReference>
<feature type="compositionally biased region" description="Polar residues" evidence="1">
    <location>
        <begin position="284"/>
        <end position="297"/>
    </location>
</feature>
<dbReference type="OrthoDB" id="5959615at2759"/>
<evidence type="ECO:0000256" key="1">
    <source>
        <dbReference type="SAM" id="MobiDB-lite"/>
    </source>
</evidence>
<evidence type="ECO:0000313" key="2">
    <source>
        <dbReference type="EMBL" id="KAF2897920.1"/>
    </source>
</evidence>
<accession>A0A8K0D1Z4</accession>
<comment type="caution">
    <text evidence="2">The sequence shown here is derived from an EMBL/GenBank/DDBJ whole genome shotgun (WGS) entry which is preliminary data.</text>
</comment>
<sequence length="1048" mass="117949">MDVPRPPPPPLFNQHNPLGSKLETGNNQDDTGSVYSIYKQKIDSMFESDSSTNTKNSVQARIEKMFTDVAKDGGIPISEIGCHVFSVDYMGSVPLQHKVASLAGLQDPLKELYFAYKRNSKPKKPLTGRLEISAIKFVLHEDNDETSYAFLPLITDPDNIDKQTLFRTLDVNENKYITTTETHSPLFAVVMRKIGVHKQLECHGFICQTSEDAIVIAATLYKSLMAHMKSKDKRPKNKNGITCMSATSSVLNESSSNLAPVRPPRKKRSTSSSTGSDKDVVDNLPSQPSALNNQSPKKSIKTKRAPKAPDSKLDLDAIVPYEEATIENEPEKEEVKEIKPAPIAEKWNSLMSVQQKQITAEIKQVISEGTHRGLQKTQSFNSNKKEEDVLGKLPDISGDILTKVTIPRSGSFLNAGGLTRYKSKVSRANGQATGGSPLGFHELFNEFRLQEGLHSVDEILGVIIDSDGMSFNDLKPIYKEFLLKLAVTLTKDELYQRSKAIMRRQKKKLIRRSSNLQSKKRNIIVNQKFKSLKHIFRKTLKVKLGKRFANTKAHHHRQRMIDSLPKTDTKIPESSISTSSYDTRQFRPKPTSNQVTRKQSYRKRSEELKAAASINHRDRTSTSEESDFFSLRRGKNKGQFHVAGNQNRNSSSGYVSCSECSYDSDTCTCISADKCYCSLGQKNVTRKHKVRCRNSVRSCSHPCKIEEKCYCTWQNTQDSLSWCGCDTDSCTDSNKCYCQKGEVITIMEQLKQRGFIPSTESITSCPGHKKLCKNNSNTRSSKSLEYMHNPSEQYYQRLRAKQMQNLSKRNSYAGRPGRSFSSDNLAVDYELFTISNRNVHNIRSRTYYGKAASECGHPPICKQASIRSFNGSSRYNGRREGRTLRSTSISAGACTEALSVKKSAEIAALFADIKLSQTTDITHMIPQDYEKDIKSMYRNLQNKNYGKIDANFSKLKQETENKQIIPTNGRLAKNSLYASKNMGKNKMYSARNGLYTIQSQSDDSRRSSVCEPGLQRENRDYFNLDSQFEAQDGKPLSANIEDSLGYLP</sequence>
<feature type="compositionally biased region" description="Basic and acidic residues" evidence="1">
    <location>
        <begin position="603"/>
        <end position="622"/>
    </location>
</feature>
<keyword evidence="3" id="KW-1185">Reference proteome</keyword>
<reference evidence="2" key="1">
    <citation type="submission" date="2019-08" db="EMBL/GenBank/DDBJ databases">
        <title>The genome of the North American firefly Photinus pyralis.</title>
        <authorList>
            <consortium name="Photinus pyralis genome working group"/>
            <person name="Fallon T.R."/>
            <person name="Sander Lower S.E."/>
            <person name="Weng J.-K."/>
        </authorList>
    </citation>
    <scope>NUCLEOTIDE SEQUENCE</scope>
    <source>
        <strain evidence="2">TRF0915ILg1</strain>
        <tissue evidence="2">Whole body</tissue>
    </source>
</reference>
<protein>
    <recommendedName>
        <fullName evidence="4">PID domain-containing protein</fullName>
    </recommendedName>
</protein>
<name>A0A8K0D1Z4_IGNLU</name>
<dbReference type="AlphaFoldDB" id="A0A8K0D1Z4"/>
<feature type="region of interest" description="Disordered" evidence="1">
    <location>
        <begin position="252"/>
        <end position="314"/>
    </location>
</feature>
<dbReference type="PANTHER" id="PTHR21219">
    <property type="entry name" value="FI19613P1"/>
    <property type="match status" value="1"/>
</dbReference>
<feature type="region of interest" description="Disordered" evidence="1">
    <location>
        <begin position="551"/>
        <end position="628"/>
    </location>
</feature>
<evidence type="ECO:0000313" key="3">
    <source>
        <dbReference type="Proteomes" id="UP000801492"/>
    </source>
</evidence>